<proteinExistence type="predicted"/>
<dbReference type="SUPFAM" id="SSF53098">
    <property type="entry name" value="Ribonuclease H-like"/>
    <property type="match status" value="1"/>
</dbReference>
<dbReference type="Proteomes" id="UP000494040">
    <property type="component" value="Unassembled WGS sequence"/>
</dbReference>
<reference evidence="1" key="1">
    <citation type="submission" date="2022-01" db="UniProtKB">
        <authorList>
            <consortium name="EnsemblMetazoa"/>
        </authorList>
    </citation>
    <scope>IDENTIFICATION</scope>
</reference>
<dbReference type="KEGG" id="clec:112127420"/>
<keyword evidence="2" id="KW-1185">Reference proteome</keyword>
<protein>
    <recommendedName>
        <fullName evidence="3">RNase H type-1 domain-containing protein</fullName>
    </recommendedName>
</protein>
<dbReference type="Gene3D" id="3.30.420.10">
    <property type="entry name" value="Ribonuclease H-like superfamily/Ribonuclease H"/>
    <property type="match status" value="1"/>
</dbReference>
<organism evidence="1 2">
    <name type="scientific">Cimex lectularius</name>
    <name type="common">Bed bug</name>
    <name type="synonym">Acanthia lectularia</name>
    <dbReference type="NCBI Taxonomy" id="79782"/>
    <lineage>
        <taxon>Eukaryota</taxon>
        <taxon>Metazoa</taxon>
        <taxon>Ecdysozoa</taxon>
        <taxon>Arthropoda</taxon>
        <taxon>Hexapoda</taxon>
        <taxon>Insecta</taxon>
        <taxon>Pterygota</taxon>
        <taxon>Neoptera</taxon>
        <taxon>Paraneoptera</taxon>
        <taxon>Hemiptera</taxon>
        <taxon>Heteroptera</taxon>
        <taxon>Panheteroptera</taxon>
        <taxon>Cimicomorpha</taxon>
        <taxon>Cimicidae</taxon>
        <taxon>Cimex</taxon>
    </lineage>
</organism>
<evidence type="ECO:0000313" key="1">
    <source>
        <dbReference type="EnsemblMetazoa" id="XP_024084154.1"/>
    </source>
</evidence>
<dbReference type="OMA" id="CNIRITI"/>
<dbReference type="GO" id="GO:0003676">
    <property type="term" value="F:nucleic acid binding"/>
    <property type="evidence" value="ECO:0007669"/>
    <property type="project" value="InterPro"/>
</dbReference>
<dbReference type="OrthoDB" id="6621833at2759"/>
<evidence type="ECO:0000313" key="2">
    <source>
        <dbReference type="Proteomes" id="UP000494040"/>
    </source>
</evidence>
<dbReference type="InterPro" id="IPR036397">
    <property type="entry name" value="RNaseH_sf"/>
</dbReference>
<dbReference type="GeneID" id="112127420"/>
<dbReference type="EnsemblMetazoa" id="XM_024228386.1">
    <property type="protein sequence ID" value="XP_024084154.1"/>
    <property type="gene ID" value="LOC112127420"/>
</dbReference>
<sequence length="243" mass="27180">MIRPLGVRLRSVGLNREFHLPASPINSVYNSPYVVCSDSGSALHALEHPYSDDPGVQEVLASLGSLQLQGKSVYFVWVPGHVNIKGNHLADEAAKEAAITGLQIRNVPKGDMTVVYKSKVKGQWEQVWINISENKLREIKNSVDAWPTSFRNSRREEVVLARLRIGHCRATKGHLMGREAPPICGMCNQIVTIKHILMSCSLYAAHRRLHSLPISIQEMLGDNNDSIRNLFDFLKLVNLLDKI</sequence>
<name>A0A8I6SM15_CIMLE</name>
<evidence type="ECO:0008006" key="3">
    <source>
        <dbReference type="Google" id="ProtNLM"/>
    </source>
</evidence>
<dbReference type="RefSeq" id="XP_024084154.1">
    <property type="nucleotide sequence ID" value="XM_024228386.1"/>
</dbReference>
<dbReference type="InterPro" id="IPR012337">
    <property type="entry name" value="RNaseH-like_sf"/>
</dbReference>
<accession>A0A8I6SM15</accession>
<dbReference type="AlphaFoldDB" id="A0A8I6SM15"/>